<dbReference type="CDD" id="cd17574">
    <property type="entry name" value="REC_OmpR"/>
    <property type="match status" value="1"/>
</dbReference>
<dbReference type="GO" id="GO:0052621">
    <property type="term" value="F:diguanylate cyclase activity"/>
    <property type="evidence" value="ECO:0007669"/>
    <property type="project" value="UniProtKB-EC"/>
</dbReference>
<dbReference type="PROSITE" id="PS50110">
    <property type="entry name" value="RESPONSE_REGULATORY"/>
    <property type="match status" value="1"/>
</dbReference>
<dbReference type="InterPro" id="IPR011006">
    <property type="entry name" value="CheY-like_superfamily"/>
</dbReference>
<comment type="catalytic activity">
    <reaction evidence="2">
        <text>2 GTP = 3',3'-c-di-GMP + 2 diphosphate</text>
        <dbReference type="Rhea" id="RHEA:24898"/>
        <dbReference type="ChEBI" id="CHEBI:33019"/>
        <dbReference type="ChEBI" id="CHEBI:37565"/>
        <dbReference type="ChEBI" id="CHEBI:58805"/>
        <dbReference type="EC" id="2.7.7.65"/>
    </reaction>
</comment>
<dbReference type="InterPro" id="IPR029787">
    <property type="entry name" value="Nucleotide_cyclase"/>
</dbReference>
<reference evidence="7 8" key="1">
    <citation type="submission" date="2018-12" db="EMBL/GenBank/DDBJ databases">
        <authorList>
            <person name="Toschakov S.V."/>
        </authorList>
    </citation>
    <scope>NUCLEOTIDE SEQUENCE [LARGE SCALE GENOMIC DNA]</scope>
    <source>
        <strain evidence="7 8">GM2012</strain>
    </source>
</reference>
<dbReference type="FunFam" id="3.30.70.270:FF:000001">
    <property type="entry name" value="Diguanylate cyclase domain protein"/>
    <property type="match status" value="1"/>
</dbReference>
<dbReference type="SUPFAM" id="SSF52172">
    <property type="entry name" value="CheY-like"/>
    <property type="match status" value="1"/>
</dbReference>
<evidence type="ECO:0000259" key="6">
    <source>
        <dbReference type="PROSITE" id="PS50887"/>
    </source>
</evidence>
<organism evidence="7 8">
    <name type="scientific">Tautonia sociabilis</name>
    <dbReference type="NCBI Taxonomy" id="2080755"/>
    <lineage>
        <taxon>Bacteria</taxon>
        <taxon>Pseudomonadati</taxon>
        <taxon>Planctomycetota</taxon>
        <taxon>Planctomycetia</taxon>
        <taxon>Isosphaerales</taxon>
        <taxon>Isosphaeraceae</taxon>
        <taxon>Tautonia</taxon>
    </lineage>
</organism>
<proteinExistence type="predicted"/>
<dbReference type="InterPro" id="IPR050469">
    <property type="entry name" value="Diguanylate_Cyclase"/>
</dbReference>
<comment type="caution">
    <text evidence="7">The sequence shown here is derived from an EMBL/GenBank/DDBJ whole genome shotgun (WGS) entry which is preliminary data.</text>
</comment>
<keyword evidence="3" id="KW-0597">Phosphoprotein</keyword>
<dbReference type="GO" id="GO:0043709">
    <property type="term" value="P:cell adhesion involved in single-species biofilm formation"/>
    <property type="evidence" value="ECO:0007669"/>
    <property type="project" value="TreeGrafter"/>
</dbReference>
<dbReference type="InterPro" id="IPR001789">
    <property type="entry name" value="Sig_transdc_resp-reg_receiver"/>
</dbReference>
<dbReference type="GO" id="GO:0005886">
    <property type="term" value="C:plasma membrane"/>
    <property type="evidence" value="ECO:0007669"/>
    <property type="project" value="TreeGrafter"/>
</dbReference>
<dbReference type="EC" id="2.7.7.65" evidence="1"/>
<dbReference type="NCBIfam" id="TIGR00254">
    <property type="entry name" value="GGDEF"/>
    <property type="match status" value="1"/>
</dbReference>
<dbReference type="SUPFAM" id="SSF55073">
    <property type="entry name" value="Nucleotide cyclase"/>
    <property type="match status" value="1"/>
</dbReference>
<dbReference type="EMBL" id="RYZH01000005">
    <property type="protein sequence ID" value="RUL88979.1"/>
    <property type="molecule type" value="Genomic_DNA"/>
</dbReference>
<dbReference type="AlphaFoldDB" id="A0A432MNZ4"/>
<evidence type="ECO:0000313" key="8">
    <source>
        <dbReference type="Proteomes" id="UP000280296"/>
    </source>
</evidence>
<feature type="domain" description="GGDEF" evidence="6">
    <location>
        <begin position="187"/>
        <end position="317"/>
    </location>
</feature>
<sequence>MVGLGTNAIIPAGLVRGPCMKILIAEDQPPTALFLRRTIARLGHEAAIATDGEDAWTKFINDNPDVIISDWMMPRLNGPGLCRRVRSQPSDRYTYFILLTARNERADRLQGLNAGADDFLTKPPDPDELELRLQIADRILAVHQELARRNDQLAELATTDALTGVKNRRRFQEDLNLLLAQARRLGQPLSLVMLDIDNFKQYNDDFGHPAGDEVLRRVGRTLMRAVRDLDVVARYGGEEFAVLLPATEPAAAIRVAERMRSAIKSGPWPHRTVTASLGVATAQPTDDDDSSTLIRRADEALYRSKRDGRDRCSLAPTDSPVPTLTEPDRNP</sequence>
<name>A0A432MNZ4_9BACT</name>
<reference evidence="7 8" key="2">
    <citation type="submission" date="2019-01" db="EMBL/GenBank/DDBJ databases">
        <title>Tautonia sociabilis, a novel thermotolerant planctomycete of Isosphaeraceae family, isolated from a 4000 m deep subterranean habitat.</title>
        <authorList>
            <person name="Kovaleva O.L."/>
            <person name="Elcheninov A.G."/>
            <person name="Van Heerden E."/>
            <person name="Toshchakov S.V."/>
            <person name="Novikov A."/>
            <person name="Bonch-Osmolovskaya E.A."/>
            <person name="Kublanov I.V."/>
        </authorList>
    </citation>
    <scope>NUCLEOTIDE SEQUENCE [LARGE SCALE GENOMIC DNA]</scope>
    <source>
        <strain evidence="7 8">GM2012</strain>
    </source>
</reference>
<dbReference type="Pfam" id="PF00990">
    <property type="entry name" value="GGDEF"/>
    <property type="match status" value="1"/>
</dbReference>
<dbReference type="CDD" id="cd01949">
    <property type="entry name" value="GGDEF"/>
    <property type="match status" value="1"/>
</dbReference>
<evidence type="ECO:0000259" key="5">
    <source>
        <dbReference type="PROSITE" id="PS50110"/>
    </source>
</evidence>
<dbReference type="Pfam" id="PF00072">
    <property type="entry name" value="Response_reg"/>
    <property type="match status" value="1"/>
</dbReference>
<dbReference type="InterPro" id="IPR000160">
    <property type="entry name" value="GGDEF_dom"/>
</dbReference>
<keyword evidence="8" id="KW-1185">Reference proteome</keyword>
<dbReference type="SMART" id="SM00448">
    <property type="entry name" value="REC"/>
    <property type="match status" value="1"/>
</dbReference>
<dbReference type="PROSITE" id="PS50887">
    <property type="entry name" value="GGDEF"/>
    <property type="match status" value="1"/>
</dbReference>
<dbReference type="GO" id="GO:1902201">
    <property type="term" value="P:negative regulation of bacterial-type flagellum-dependent cell motility"/>
    <property type="evidence" value="ECO:0007669"/>
    <property type="project" value="TreeGrafter"/>
</dbReference>
<feature type="region of interest" description="Disordered" evidence="4">
    <location>
        <begin position="305"/>
        <end position="331"/>
    </location>
</feature>
<gene>
    <name evidence="7" type="ORF">TsocGM_03700</name>
</gene>
<dbReference type="PANTHER" id="PTHR45138">
    <property type="entry name" value="REGULATORY COMPONENTS OF SENSORY TRANSDUCTION SYSTEM"/>
    <property type="match status" value="1"/>
</dbReference>
<feature type="domain" description="Response regulatory" evidence="5">
    <location>
        <begin position="21"/>
        <end position="137"/>
    </location>
</feature>
<dbReference type="Gene3D" id="3.30.70.270">
    <property type="match status" value="1"/>
</dbReference>
<accession>A0A432MNZ4</accession>
<dbReference type="PANTHER" id="PTHR45138:SF9">
    <property type="entry name" value="DIGUANYLATE CYCLASE DGCM-RELATED"/>
    <property type="match status" value="1"/>
</dbReference>
<evidence type="ECO:0000256" key="1">
    <source>
        <dbReference type="ARBA" id="ARBA00012528"/>
    </source>
</evidence>
<evidence type="ECO:0000256" key="2">
    <source>
        <dbReference type="ARBA" id="ARBA00034247"/>
    </source>
</evidence>
<dbReference type="SMART" id="SM00267">
    <property type="entry name" value="GGDEF"/>
    <property type="match status" value="1"/>
</dbReference>
<dbReference type="Gene3D" id="3.40.50.2300">
    <property type="match status" value="1"/>
</dbReference>
<dbReference type="InterPro" id="IPR043128">
    <property type="entry name" value="Rev_trsase/Diguanyl_cyclase"/>
</dbReference>
<feature type="modified residue" description="4-aspartylphosphate" evidence="3">
    <location>
        <position position="70"/>
    </location>
</feature>
<dbReference type="Proteomes" id="UP000280296">
    <property type="component" value="Unassembled WGS sequence"/>
</dbReference>
<dbReference type="GO" id="GO:0000160">
    <property type="term" value="P:phosphorelay signal transduction system"/>
    <property type="evidence" value="ECO:0007669"/>
    <property type="project" value="InterPro"/>
</dbReference>
<evidence type="ECO:0000256" key="3">
    <source>
        <dbReference type="PROSITE-ProRule" id="PRU00169"/>
    </source>
</evidence>
<protein>
    <recommendedName>
        <fullName evidence="1">diguanylate cyclase</fullName>
        <ecNumber evidence="1">2.7.7.65</ecNumber>
    </recommendedName>
</protein>
<evidence type="ECO:0000313" key="7">
    <source>
        <dbReference type="EMBL" id="RUL88979.1"/>
    </source>
</evidence>
<evidence type="ECO:0000256" key="4">
    <source>
        <dbReference type="SAM" id="MobiDB-lite"/>
    </source>
</evidence>